<reference evidence="2 3" key="1">
    <citation type="submission" date="2017-03" db="EMBL/GenBank/DDBJ databases">
        <authorList>
            <person name="Afonso C.L."/>
            <person name="Miller P.J."/>
            <person name="Scott M.A."/>
            <person name="Spackman E."/>
            <person name="Goraichik I."/>
            <person name="Dimitrov K.M."/>
            <person name="Suarez D.L."/>
            <person name="Swayne D.E."/>
        </authorList>
    </citation>
    <scope>NUCLEOTIDE SEQUENCE [LARGE SCALE GENOMIC DNA]</scope>
    <source>
        <strain evidence="2 3">CECT 7745</strain>
    </source>
</reference>
<proteinExistence type="predicted"/>
<dbReference type="Proteomes" id="UP000193224">
    <property type="component" value="Unassembled WGS sequence"/>
</dbReference>
<dbReference type="PANTHER" id="PTHR43798:SF33">
    <property type="entry name" value="HYDROLASE, PUTATIVE (AFU_ORTHOLOGUE AFUA_2G14860)-RELATED"/>
    <property type="match status" value="1"/>
</dbReference>
<evidence type="ECO:0000313" key="3">
    <source>
        <dbReference type="Proteomes" id="UP000193224"/>
    </source>
</evidence>
<dbReference type="AlphaFoldDB" id="A0A1X7BSI6"/>
<evidence type="ECO:0000313" key="2">
    <source>
        <dbReference type="EMBL" id="SMC12646.1"/>
    </source>
</evidence>
<keyword evidence="3" id="KW-1185">Reference proteome</keyword>
<dbReference type="InterPro" id="IPR000073">
    <property type="entry name" value="AB_hydrolase_1"/>
</dbReference>
<dbReference type="Gene3D" id="3.40.50.1820">
    <property type="entry name" value="alpha/beta hydrolase"/>
    <property type="match status" value="1"/>
</dbReference>
<evidence type="ECO:0000259" key="1">
    <source>
        <dbReference type="Pfam" id="PF12697"/>
    </source>
</evidence>
<dbReference type="GO" id="GO:0016020">
    <property type="term" value="C:membrane"/>
    <property type="evidence" value="ECO:0007669"/>
    <property type="project" value="TreeGrafter"/>
</dbReference>
<dbReference type="PANTHER" id="PTHR43798">
    <property type="entry name" value="MONOACYLGLYCEROL LIPASE"/>
    <property type="match status" value="1"/>
</dbReference>
<dbReference type="OrthoDB" id="9804723at2"/>
<sequence>MLELKERFSYQGQSVAWGSMGEGDPIVLIHGFPWSAQAWRSIAPWLAKTHKVYFFDMLGTGLSEKGSDQNVTESVQSDVLEDLIGDWGLTRPQVVGHDFGGLCALRGHFVNGIEYGKLHLVNAVAVLPSGSPFYAHVANHEPAFAGLPDYAHEALFRAYIQAAAHYPLREDSIQMYFKPWSDEVGKAAFYRQIAHADLANIEDAQKLYAEPDFDVHMTWGMRDTFIPSKQGREVQKLLKAKSFTPIPDASHIVHEDAPAALLGSLLNSI</sequence>
<dbReference type="EMBL" id="FWXB01000008">
    <property type="protein sequence ID" value="SMC12646.1"/>
    <property type="molecule type" value="Genomic_DNA"/>
</dbReference>
<dbReference type="RefSeq" id="WP_085800587.1">
    <property type="nucleotide sequence ID" value="NZ_FWXB01000008.1"/>
</dbReference>
<organism evidence="2 3">
    <name type="scientific">Roseovarius aestuarii</name>
    <dbReference type="NCBI Taxonomy" id="475083"/>
    <lineage>
        <taxon>Bacteria</taxon>
        <taxon>Pseudomonadati</taxon>
        <taxon>Pseudomonadota</taxon>
        <taxon>Alphaproteobacteria</taxon>
        <taxon>Rhodobacterales</taxon>
        <taxon>Roseobacteraceae</taxon>
        <taxon>Roseovarius</taxon>
    </lineage>
</organism>
<dbReference type="Pfam" id="PF12697">
    <property type="entry name" value="Abhydrolase_6"/>
    <property type="match status" value="1"/>
</dbReference>
<dbReference type="InterPro" id="IPR050266">
    <property type="entry name" value="AB_hydrolase_sf"/>
</dbReference>
<dbReference type="InterPro" id="IPR029058">
    <property type="entry name" value="AB_hydrolase_fold"/>
</dbReference>
<gene>
    <name evidence="2" type="ORF">ROA7745_02474</name>
</gene>
<keyword evidence="2" id="KW-0378">Hydrolase</keyword>
<dbReference type="EC" id="3.3.2.10" evidence="2"/>
<protein>
    <submittedName>
        <fullName evidence="2">Soluble epoxide hydrolase</fullName>
        <ecNumber evidence="2">3.3.2.10</ecNumber>
    </submittedName>
</protein>
<feature type="domain" description="AB hydrolase-1" evidence="1">
    <location>
        <begin position="26"/>
        <end position="261"/>
    </location>
</feature>
<dbReference type="SUPFAM" id="SSF53474">
    <property type="entry name" value="alpha/beta-Hydrolases"/>
    <property type="match status" value="1"/>
</dbReference>
<accession>A0A1X7BSI6</accession>
<name>A0A1X7BSI6_9RHOB</name>
<dbReference type="GO" id="GO:0004301">
    <property type="term" value="F:epoxide hydrolase activity"/>
    <property type="evidence" value="ECO:0007669"/>
    <property type="project" value="UniProtKB-EC"/>
</dbReference>